<evidence type="ECO:0000256" key="1">
    <source>
        <dbReference type="SAM" id="MobiDB-lite"/>
    </source>
</evidence>
<dbReference type="Pfam" id="PF20719">
    <property type="entry name" value="Med16_C"/>
    <property type="match status" value="1"/>
</dbReference>
<organism evidence="3 4">
    <name type="scientific">Mortierella polycephala</name>
    <dbReference type="NCBI Taxonomy" id="41804"/>
    <lineage>
        <taxon>Eukaryota</taxon>
        <taxon>Fungi</taxon>
        <taxon>Fungi incertae sedis</taxon>
        <taxon>Mucoromycota</taxon>
        <taxon>Mortierellomycotina</taxon>
        <taxon>Mortierellomycetes</taxon>
        <taxon>Mortierellales</taxon>
        <taxon>Mortierellaceae</taxon>
        <taxon>Mortierella</taxon>
    </lineage>
</organism>
<evidence type="ECO:0000313" key="3">
    <source>
        <dbReference type="EMBL" id="KAG0267096.1"/>
    </source>
</evidence>
<dbReference type="EMBL" id="JAAAJA010000008">
    <property type="protein sequence ID" value="KAG0267096.1"/>
    <property type="molecule type" value="Genomic_DNA"/>
</dbReference>
<proteinExistence type="predicted"/>
<dbReference type="InterPro" id="IPR048339">
    <property type="entry name" value="Mediator_Med16_C"/>
</dbReference>
<dbReference type="Proteomes" id="UP000726737">
    <property type="component" value="Unassembled WGS sequence"/>
</dbReference>
<feature type="domain" description="Mediator complex subunit 16 C-terminal" evidence="2">
    <location>
        <begin position="882"/>
        <end position="977"/>
    </location>
</feature>
<name>A0A9P6QJB6_9FUNG</name>
<feature type="region of interest" description="Disordered" evidence="1">
    <location>
        <begin position="783"/>
        <end position="815"/>
    </location>
</feature>
<gene>
    <name evidence="3" type="ORF">BG011_009168</name>
</gene>
<evidence type="ECO:0000259" key="2">
    <source>
        <dbReference type="Pfam" id="PF20719"/>
    </source>
</evidence>
<evidence type="ECO:0000313" key="4">
    <source>
        <dbReference type="Proteomes" id="UP000726737"/>
    </source>
</evidence>
<dbReference type="SUPFAM" id="SSF50978">
    <property type="entry name" value="WD40 repeat-like"/>
    <property type="match status" value="1"/>
</dbReference>
<dbReference type="AlphaFoldDB" id="A0A9P6QJB6"/>
<protein>
    <recommendedName>
        <fullName evidence="2">Mediator complex subunit 16 C-terminal domain-containing protein</fullName>
    </recommendedName>
</protein>
<accession>A0A9P6QJB6</accession>
<comment type="caution">
    <text evidence="3">The sequence shown here is derived from an EMBL/GenBank/DDBJ whole genome shotgun (WGS) entry which is preliminary data.</text>
</comment>
<feature type="compositionally biased region" description="Acidic residues" evidence="1">
    <location>
        <begin position="783"/>
        <end position="794"/>
    </location>
</feature>
<reference evidence="3" key="1">
    <citation type="journal article" date="2020" name="Fungal Divers.">
        <title>Resolving the Mortierellaceae phylogeny through synthesis of multi-gene phylogenetics and phylogenomics.</title>
        <authorList>
            <person name="Vandepol N."/>
            <person name="Liber J."/>
            <person name="Desiro A."/>
            <person name="Na H."/>
            <person name="Kennedy M."/>
            <person name="Barry K."/>
            <person name="Grigoriev I.V."/>
            <person name="Miller A.N."/>
            <person name="O'Donnell K."/>
            <person name="Stajich J.E."/>
            <person name="Bonito G."/>
        </authorList>
    </citation>
    <scope>NUCLEOTIDE SEQUENCE</scope>
    <source>
        <strain evidence="3">KOD948</strain>
    </source>
</reference>
<keyword evidence="4" id="KW-1185">Reference proteome</keyword>
<dbReference type="OrthoDB" id="4139168at2759"/>
<dbReference type="InterPro" id="IPR036322">
    <property type="entry name" value="WD40_repeat_dom_sf"/>
</dbReference>
<sequence length="979" mass="107081">MTAGVVQHLQLLPPTQSRPYSVAVALAAREEHATGEIEYRSQVVVWDVTQKVMGFHPAFQELSTRRNEAVSGQPSLVFVMTGERQFKDKFVTAMSCIPRSRELVVGFSDGSILGLDSRFAGLLDATSTLLDGFRKDKGEYPVVAIYPSPNGLALLCASLNGTIYDITTSESSGYDLDLEPAIQYALLALLNDWDYSDIVSVIVRASIIAGDKQLPDRFMEGIFKSYDTIKGAEDSCMIEPFLPRASVMGRMLSLQLVLFQAIPDKSIQYRVTNALVHLQSIGEVFSGCCTSDPATLAAHLDQGSNVATGLKPLAFDTSSLWSLLPLSGWVLDFCTILFRELAVFLNMKTASKHGLPSVVPQSVPEGQGPATADATAPVRSILCFFYHSRARKTLRSVLVLLEQFHQYVRKREQLYMRVIQTAGAVEGGGSEQEKSSDHTNTMTILEAVAMKDIHISTLSQYVEAALSRCAVKIGIATSFLRDLNGIAHHVDLAKANGGSGAFPRQTENGILDKSPFDHAVFIKGVIPSANGTSLAQAKTELRTIIRRYPTLWEMNRLIFTIVHWVDLEPASALTFPNTSLGQKAAAMHPMRCKIDPTMALKARIPGGPGSGPGRAPFSLLQHHPSNASASNASVGSRGSISGVTGKAAMPNRVFVESPGELQLSQQSAQQQPRHLSFAEGSSTMTTVGSISQGGRLNTSNALTFGLPPIWGLVDDGTSNLQRNDERSGKDEEIENIRSIWHNWNPTLHERLLNREGAIKDSGAEDMVETVPDDDVLLGEDVDEDDEDVESEEDLQNGFAGSTRRDSKGNFVRSSRKSSFATLTPQSLWLLRESQTISQKTRAHWTEFPVLTNVRPYIDADAADSNSRLASLGLSGHFAPVDLQSTNFQRYSQSDIESQVRKRRFGIDPVRKAKKYKTTGAGRQCIRCLQLSSSNNGNTKPTQQRLLGNSPNTIPDIAATTLWYHNYDRSCICGGIWLEL</sequence>